<dbReference type="Pfam" id="PF12900">
    <property type="entry name" value="Pyridox_ox_2"/>
    <property type="match status" value="1"/>
</dbReference>
<evidence type="ECO:0000313" key="3">
    <source>
        <dbReference type="Proteomes" id="UP000449249"/>
    </source>
</evidence>
<organism evidence="2 4">
    <name type="scientific">Dorea longicatena</name>
    <dbReference type="NCBI Taxonomy" id="88431"/>
    <lineage>
        <taxon>Bacteria</taxon>
        <taxon>Bacillati</taxon>
        <taxon>Bacillota</taxon>
        <taxon>Clostridia</taxon>
        <taxon>Lachnospirales</taxon>
        <taxon>Lachnospiraceae</taxon>
        <taxon>Dorea</taxon>
    </lineage>
</organism>
<evidence type="ECO:0000313" key="2">
    <source>
        <dbReference type="EMBL" id="MZK41838.1"/>
    </source>
</evidence>
<evidence type="ECO:0000313" key="1">
    <source>
        <dbReference type="EMBL" id="MZK10945.1"/>
    </source>
</evidence>
<dbReference type="EMBL" id="WWSH01000009">
    <property type="protein sequence ID" value="MZK10945.1"/>
    <property type="molecule type" value="Genomic_DNA"/>
</dbReference>
<dbReference type="AlphaFoldDB" id="A0A6L8RZV9"/>
<sequence>MRMRRKDREVTEMEEIQQIFDECKVCRIGIMDENGPYIVPVNYGYVREEGKVILYIHGAREGKKIDLIRKNANVGVEIDYRHELVEGDTACQYSYYYASIIGKGAASIIDNPREKLKALNVIMKHQTGRTFDEFQKNPNLEKAVAIIRIDLNEYSCKKHI</sequence>
<proteinExistence type="predicted"/>
<reference evidence="3 4" key="1">
    <citation type="journal article" date="2019" name="Nat. Med.">
        <title>A library of human gut bacterial isolates paired with longitudinal multiomics data enables mechanistic microbiome research.</title>
        <authorList>
            <person name="Poyet M."/>
            <person name="Groussin M."/>
            <person name="Gibbons S.M."/>
            <person name="Avila-Pacheco J."/>
            <person name="Jiang X."/>
            <person name="Kearney S.M."/>
            <person name="Perrotta A.R."/>
            <person name="Berdy B."/>
            <person name="Zhao S."/>
            <person name="Lieberman T.D."/>
            <person name="Swanson P.K."/>
            <person name="Smith M."/>
            <person name="Roesemann S."/>
            <person name="Alexander J.E."/>
            <person name="Rich S.A."/>
            <person name="Livny J."/>
            <person name="Vlamakis H."/>
            <person name="Clish C."/>
            <person name="Bullock K."/>
            <person name="Deik A."/>
            <person name="Scott J."/>
            <person name="Pierce K.A."/>
            <person name="Xavier R.J."/>
            <person name="Alm E.J."/>
        </authorList>
    </citation>
    <scope>NUCLEOTIDE SEQUENCE [LARGE SCALE GENOMIC DNA]</scope>
    <source>
        <strain evidence="1 3">BIOML-A1</strain>
        <strain evidence="2 4">BIOML-A6</strain>
    </source>
</reference>
<dbReference type="Proteomes" id="UP000449249">
    <property type="component" value="Unassembled WGS sequence"/>
</dbReference>
<dbReference type="SUPFAM" id="SSF50475">
    <property type="entry name" value="FMN-binding split barrel"/>
    <property type="match status" value="1"/>
</dbReference>
<name>A0A6L8RZV9_9FIRM</name>
<dbReference type="PANTHER" id="PTHR34071:SF2">
    <property type="entry name" value="FLAVIN-NUCLEOTIDE-BINDING PROTEIN"/>
    <property type="match status" value="1"/>
</dbReference>
<comment type="caution">
    <text evidence="2">The sequence shown here is derived from an EMBL/GenBank/DDBJ whole genome shotgun (WGS) entry which is preliminary data.</text>
</comment>
<dbReference type="PANTHER" id="PTHR34071">
    <property type="entry name" value="5-NITROIMIDAZOLE ANTIBIOTICS RESISTANCE PROTEIN, NIMA-FAMILY-RELATED PROTEIN-RELATED"/>
    <property type="match status" value="1"/>
</dbReference>
<accession>A0A6L8RZV9</accession>
<dbReference type="InterPro" id="IPR024747">
    <property type="entry name" value="Pyridox_Oxase-rel"/>
</dbReference>
<protein>
    <submittedName>
        <fullName evidence="2">Pyridoxamine 5'-phosphate oxidase family protein</fullName>
    </submittedName>
</protein>
<dbReference type="Gene3D" id="2.30.110.10">
    <property type="entry name" value="Electron Transport, Fmn-binding Protein, Chain A"/>
    <property type="match status" value="1"/>
</dbReference>
<dbReference type="EMBL" id="WWSC01000009">
    <property type="protein sequence ID" value="MZK41838.1"/>
    <property type="molecule type" value="Genomic_DNA"/>
</dbReference>
<dbReference type="InterPro" id="IPR012349">
    <property type="entry name" value="Split_barrel_FMN-bd"/>
</dbReference>
<gene>
    <name evidence="2" type="ORF">GT528_09010</name>
    <name evidence="1" type="ORF">GT576_11500</name>
</gene>
<evidence type="ECO:0000313" key="4">
    <source>
        <dbReference type="Proteomes" id="UP000472916"/>
    </source>
</evidence>
<dbReference type="Proteomes" id="UP000472916">
    <property type="component" value="Unassembled WGS sequence"/>
</dbReference>